<evidence type="ECO:0000259" key="3">
    <source>
        <dbReference type="PROSITE" id="PS50943"/>
    </source>
</evidence>
<gene>
    <name evidence="4" type="ORF">FC46_GL000259</name>
</gene>
<dbReference type="InterPro" id="IPR010982">
    <property type="entry name" value="Lambda_DNA-bd_dom_sf"/>
</dbReference>
<evidence type="ECO:0000313" key="4">
    <source>
        <dbReference type="EMBL" id="KRL90248.1"/>
    </source>
</evidence>
<dbReference type="AlphaFoldDB" id="A0A0R1UGQ6"/>
<dbReference type="PROSITE" id="PS50943">
    <property type="entry name" value="HTH_CROC1"/>
    <property type="match status" value="1"/>
</dbReference>
<dbReference type="Pfam" id="PF01381">
    <property type="entry name" value="HTH_3"/>
    <property type="match status" value="1"/>
</dbReference>
<feature type="transmembrane region" description="Helical" evidence="2">
    <location>
        <begin position="296"/>
        <end position="318"/>
    </location>
</feature>
<reference evidence="4 5" key="1">
    <citation type="journal article" date="2015" name="Genome Announc.">
        <title>Expanding the biotechnology potential of lactobacilli through comparative genomics of 213 strains and associated genera.</title>
        <authorList>
            <person name="Sun Z."/>
            <person name="Harris H.M."/>
            <person name="McCann A."/>
            <person name="Guo C."/>
            <person name="Argimon S."/>
            <person name="Zhang W."/>
            <person name="Yang X."/>
            <person name="Jeffery I.B."/>
            <person name="Cooney J.C."/>
            <person name="Kagawa T.F."/>
            <person name="Liu W."/>
            <person name="Song Y."/>
            <person name="Salvetti E."/>
            <person name="Wrobel A."/>
            <person name="Rasinkangas P."/>
            <person name="Parkhill J."/>
            <person name="Rea M.C."/>
            <person name="O'Sullivan O."/>
            <person name="Ritari J."/>
            <person name="Douillard F.P."/>
            <person name="Paul Ross R."/>
            <person name="Yang R."/>
            <person name="Briner A.E."/>
            <person name="Felis G.E."/>
            <person name="de Vos W.M."/>
            <person name="Barrangou R."/>
            <person name="Klaenhammer T.R."/>
            <person name="Caufield P.W."/>
            <person name="Cui Y."/>
            <person name="Zhang H."/>
            <person name="O'Toole P.W."/>
        </authorList>
    </citation>
    <scope>NUCLEOTIDE SEQUENCE [LARGE SCALE GENOMIC DNA]</scope>
    <source>
        <strain evidence="4 5">DSM 16043</strain>
    </source>
</reference>
<dbReference type="PANTHER" id="PTHR46558">
    <property type="entry name" value="TRACRIPTIONAL REGULATORY PROTEIN-RELATED-RELATED"/>
    <property type="match status" value="1"/>
</dbReference>
<evidence type="ECO:0000256" key="1">
    <source>
        <dbReference type="ARBA" id="ARBA00023125"/>
    </source>
</evidence>
<keyword evidence="2" id="KW-0472">Membrane</keyword>
<dbReference type="PANTHER" id="PTHR46558:SF13">
    <property type="entry name" value="HTH-TYPE TRANSCRIPTIONAL REGULATOR IMMR"/>
    <property type="match status" value="1"/>
</dbReference>
<name>A0A0R1UGQ6_9LACO</name>
<dbReference type="RefSeq" id="WP_057798408.1">
    <property type="nucleotide sequence ID" value="NZ_AZFM01000012.1"/>
</dbReference>
<feature type="transmembrane region" description="Helical" evidence="2">
    <location>
        <begin position="199"/>
        <end position="216"/>
    </location>
</feature>
<evidence type="ECO:0000256" key="2">
    <source>
        <dbReference type="SAM" id="Phobius"/>
    </source>
</evidence>
<keyword evidence="5" id="KW-1185">Reference proteome</keyword>
<organism evidence="4 5">
    <name type="scientific">Lactobacillus kalixensis DSM 16043</name>
    <dbReference type="NCBI Taxonomy" id="1423763"/>
    <lineage>
        <taxon>Bacteria</taxon>
        <taxon>Bacillati</taxon>
        <taxon>Bacillota</taxon>
        <taxon>Bacilli</taxon>
        <taxon>Lactobacillales</taxon>
        <taxon>Lactobacillaceae</taxon>
        <taxon>Lactobacillus</taxon>
    </lineage>
</organism>
<feature type="transmembrane region" description="Helical" evidence="2">
    <location>
        <begin position="108"/>
        <end position="130"/>
    </location>
</feature>
<sequence length="323" mass="36667">MKLGQKISELRKKNHLSQEALAQKMNVSRQAVSKWESNQSIPDIEKIVDLSELFGVTTDYLLKNGTPSFEVTNTSKDEQEDESLPVLKDEQIEQYLKVAKKANHYESLAPALFFLAFAVFQAFLTLQVIFSNVDRIFQTIGFVLAIITIAYGVGSFVNAKLIMREFKDINQNQFTLTNKQKDNLTFIKQDFRKNNNKRIISAVVLTILAFIPPIVISEMHTGDNLSVPLVAVIFILLSLASYELTYYAVQASALSRISLSKKILSKQDRDLLTFNSVISWVIIFSSYILFSHYISYSLANLLFCFSLVAYVVATLIFFKKKAH</sequence>
<keyword evidence="2" id="KW-0812">Transmembrane</keyword>
<dbReference type="InterPro" id="IPR001387">
    <property type="entry name" value="Cro/C1-type_HTH"/>
</dbReference>
<dbReference type="Gene3D" id="1.10.260.40">
    <property type="entry name" value="lambda repressor-like DNA-binding domains"/>
    <property type="match status" value="1"/>
</dbReference>
<dbReference type="SMART" id="SM00530">
    <property type="entry name" value="HTH_XRE"/>
    <property type="match status" value="1"/>
</dbReference>
<feature type="transmembrane region" description="Helical" evidence="2">
    <location>
        <begin position="270"/>
        <end position="290"/>
    </location>
</feature>
<feature type="transmembrane region" description="Helical" evidence="2">
    <location>
        <begin position="228"/>
        <end position="249"/>
    </location>
</feature>
<dbReference type="EMBL" id="AZFM01000012">
    <property type="protein sequence ID" value="KRL90248.1"/>
    <property type="molecule type" value="Genomic_DNA"/>
</dbReference>
<comment type="caution">
    <text evidence="4">The sequence shown here is derived from an EMBL/GenBank/DDBJ whole genome shotgun (WGS) entry which is preliminary data.</text>
</comment>
<keyword evidence="2" id="KW-1133">Transmembrane helix</keyword>
<dbReference type="Proteomes" id="UP000051036">
    <property type="component" value="Unassembled WGS sequence"/>
</dbReference>
<dbReference type="CDD" id="cd00093">
    <property type="entry name" value="HTH_XRE"/>
    <property type="match status" value="1"/>
</dbReference>
<dbReference type="STRING" id="1423763.FC46_GL000259"/>
<feature type="transmembrane region" description="Helical" evidence="2">
    <location>
        <begin position="136"/>
        <end position="157"/>
    </location>
</feature>
<dbReference type="PATRIC" id="fig|1423763.3.peg.264"/>
<proteinExistence type="predicted"/>
<protein>
    <submittedName>
        <fullName evidence="4">Transcriptional regulator</fullName>
    </submittedName>
</protein>
<keyword evidence="1" id="KW-0238">DNA-binding</keyword>
<dbReference type="OrthoDB" id="9805856at2"/>
<accession>A0A0R1UGQ6</accession>
<evidence type="ECO:0000313" key="5">
    <source>
        <dbReference type="Proteomes" id="UP000051036"/>
    </source>
</evidence>
<dbReference type="SUPFAM" id="SSF47413">
    <property type="entry name" value="lambda repressor-like DNA-binding domains"/>
    <property type="match status" value="1"/>
</dbReference>
<feature type="domain" description="HTH cro/C1-type" evidence="3">
    <location>
        <begin position="7"/>
        <end position="61"/>
    </location>
</feature>
<dbReference type="GO" id="GO:0003677">
    <property type="term" value="F:DNA binding"/>
    <property type="evidence" value="ECO:0007669"/>
    <property type="project" value="UniProtKB-KW"/>
</dbReference>